<feature type="region of interest" description="Disordered" evidence="1">
    <location>
        <begin position="644"/>
        <end position="673"/>
    </location>
</feature>
<dbReference type="WBParaSite" id="SRDH1_26550.2">
    <property type="protein sequence ID" value="SRDH1_26550.2"/>
    <property type="gene ID" value="SRDH1_26550"/>
</dbReference>
<reference evidence="3" key="2">
    <citation type="submission" date="2023-11" db="UniProtKB">
        <authorList>
            <consortium name="WormBaseParasite"/>
        </authorList>
    </citation>
    <scope>IDENTIFICATION</scope>
</reference>
<organism evidence="2 3">
    <name type="scientific">Schistosoma rodhaini</name>
    <dbReference type="NCBI Taxonomy" id="6188"/>
    <lineage>
        <taxon>Eukaryota</taxon>
        <taxon>Metazoa</taxon>
        <taxon>Spiralia</taxon>
        <taxon>Lophotrochozoa</taxon>
        <taxon>Platyhelminthes</taxon>
        <taxon>Trematoda</taxon>
        <taxon>Digenea</taxon>
        <taxon>Strigeidida</taxon>
        <taxon>Schistosomatoidea</taxon>
        <taxon>Schistosomatidae</taxon>
        <taxon>Schistosoma</taxon>
    </lineage>
</organism>
<feature type="region of interest" description="Disordered" evidence="1">
    <location>
        <begin position="123"/>
        <end position="152"/>
    </location>
</feature>
<dbReference type="Proteomes" id="UP000050792">
    <property type="component" value="Unassembled WGS sequence"/>
</dbReference>
<sequence>MHTYGHQRFFPEGWAKRVNMPGRTNDICTMSNLDKENLVSDIFSEYNNSERCTQAVDRIIESIQQRRRLTQTGNNQAKPFTYNHAQPTFLNSQSCHHRLPSEFVQRSRVQQIIDDFLQKARKRGLGGRTSKEKNNPPAEIQCHPISRQPYKPREGREINFGVKEYLPLTEYKNRLDVNCSNFDTEFHQTCSSGIYSPSFSIRSDSPDLFDLQRNKVNSENDLKQPVNINDKETSFGLFDHIHGTHFSKSDYDEIIQPTDLYFSQCSREMQRSPRVLEVPLFPNHNSINNFSVINNRSARAMESKIIPTNVYHNRPRILSQNQCNQYEDQALRSYDVGLCKNCHILYSKQTNTNLKIDISNFSPNVLQNIQKSNSTNKSSQDNWKFDLACQPCNLNNLNFYSKKTNRDEFQDFLDDCKSRHCMTTGFEQFTGHNNCCINNYFENLVSDQVFQHNFHKFTSKFTKAHTHTLKHHKSSPEFKLVFPFKVINTECNKLNETYMCNQDHQNEDIVKHLPNEQKNDFIYNKNVNTLKHTDYSKSDLKLVEERKIHSLGLSYLPDKINNLKSKTSTVSTQTYSTNERCEDTFCIPYREQNFNTEKIYCTKCLDGSKSKSGTPPPEGTSSHDESIIISDFTKQLPILSSAKNHIHKPLATSTPSGERANDDKKADENKSKMKTKQLTDAYYSFQMPRKITRDISSETIMNNTDESESFLILNLLKSAGKSISFENIDYINNEE</sequence>
<evidence type="ECO:0000256" key="1">
    <source>
        <dbReference type="SAM" id="MobiDB-lite"/>
    </source>
</evidence>
<reference evidence="2" key="1">
    <citation type="submission" date="2022-06" db="EMBL/GenBank/DDBJ databases">
        <authorList>
            <person name="Berger JAMES D."/>
            <person name="Berger JAMES D."/>
        </authorList>
    </citation>
    <scope>NUCLEOTIDE SEQUENCE [LARGE SCALE GENOMIC DNA]</scope>
</reference>
<name>A0AA85EVU8_9TREM</name>
<evidence type="ECO:0000313" key="2">
    <source>
        <dbReference type="Proteomes" id="UP000050792"/>
    </source>
</evidence>
<evidence type="ECO:0000313" key="3">
    <source>
        <dbReference type="WBParaSite" id="SRDH1_26550.2"/>
    </source>
</evidence>
<dbReference type="AlphaFoldDB" id="A0AA85EVU8"/>
<keyword evidence="2" id="KW-1185">Reference proteome</keyword>
<protein>
    <submittedName>
        <fullName evidence="3">Uncharacterized protein</fullName>
    </submittedName>
</protein>
<feature type="compositionally biased region" description="Basic and acidic residues" evidence="1">
    <location>
        <begin position="659"/>
        <end position="671"/>
    </location>
</feature>
<accession>A0AA85EVU8</accession>
<proteinExistence type="predicted"/>